<dbReference type="AlphaFoldDB" id="A0A978V2J7"/>
<keyword evidence="1" id="KW-0175">Coiled coil</keyword>
<evidence type="ECO:0000256" key="1">
    <source>
        <dbReference type="SAM" id="Coils"/>
    </source>
</evidence>
<gene>
    <name evidence="2" type="ORF">FEM48_Zijuj07G0048400</name>
</gene>
<evidence type="ECO:0000313" key="3">
    <source>
        <dbReference type="Proteomes" id="UP000813462"/>
    </source>
</evidence>
<feature type="coiled-coil region" evidence="1">
    <location>
        <begin position="144"/>
        <end position="171"/>
    </location>
</feature>
<dbReference type="PANTHER" id="PTHR31973">
    <property type="entry name" value="POLYPROTEIN, PUTATIVE-RELATED"/>
    <property type="match status" value="1"/>
</dbReference>
<reference evidence="2" key="1">
    <citation type="journal article" date="2021" name="Front. Plant Sci.">
        <title>Chromosome-Scale Genome Assembly for Chinese Sour Jujube and Insights Into Its Genome Evolution and Domestication Signature.</title>
        <authorList>
            <person name="Shen L.-Y."/>
            <person name="Luo H."/>
            <person name="Wang X.-L."/>
            <person name="Wang X.-M."/>
            <person name="Qiu X.-J."/>
            <person name="Liu H."/>
            <person name="Zhou S.-S."/>
            <person name="Jia K.-H."/>
            <person name="Nie S."/>
            <person name="Bao Y.-T."/>
            <person name="Zhang R.-G."/>
            <person name="Yun Q.-Z."/>
            <person name="Chai Y.-H."/>
            <person name="Lu J.-Y."/>
            <person name="Li Y."/>
            <person name="Zhao S.-W."/>
            <person name="Mao J.-F."/>
            <person name="Jia S.-G."/>
            <person name="Mao Y.-M."/>
        </authorList>
    </citation>
    <scope>NUCLEOTIDE SEQUENCE</scope>
    <source>
        <strain evidence="2">AT0</strain>
        <tissue evidence="2">Leaf</tissue>
    </source>
</reference>
<dbReference type="EMBL" id="JAEACU010000007">
    <property type="protein sequence ID" value="KAH7521580.1"/>
    <property type="molecule type" value="Genomic_DNA"/>
</dbReference>
<evidence type="ECO:0008006" key="4">
    <source>
        <dbReference type="Google" id="ProtNLM"/>
    </source>
</evidence>
<proteinExistence type="predicted"/>
<protein>
    <recommendedName>
        <fullName evidence="4">Transposase MuDR plant domain-containing protein</fullName>
    </recommendedName>
</protein>
<accession>A0A978V2J7</accession>
<dbReference type="Proteomes" id="UP000813462">
    <property type="component" value="Unassembled WGS sequence"/>
</dbReference>
<sequence length="350" mass="40428">MDIAQVVADKHGFEDFRRRGLKRKMMRITIQMYHGGHFIQNRYLKYGGVLDFSLRHLVTDDDVLDFIAGNVAVLGVYVKGGKPKLCEDVDVKRMEQVVDDVVDYCRGDNNEFDNMDSSEDGFLFDDKIDDSTLNEVLIATTSAKESMDEENNQFEEDRQSVLEDLDELKSLDESEDEEGHDSFQIVEDSENIKYPLYVGMKFPNQATCREHLVNYSIANGYNLRFAKSVSYRLINAIWLSKHYFDDFRMEPKMELPRFQEKVKMDLVLDITWNPESTCRMKVADDNGKSIFKRIYICLATCKEGFKWLKSACGGMLLSNVGRDSTDKCSPLHMLWWSPRTRIRALGSSNI</sequence>
<organism evidence="2 3">
    <name type="scientific">Ziziphus jujuba var. spinosa</name>
    <dbReference type="NCBI Taxonomy" id="714518"/>
    <lineage>
        <taxon>Eukaryota</taxon>
        <taxon>Viridiplantae</taxon>
        <taxon>Streptophyta</taxon>
        <taxon>Embryophyta</taxon>
        <taxon>Tracheophyta</taxon>
        <taxon>Spermatophyta</taxon>
        <taxon>Magnoliopsida</taxon>
        <taxon>eudicotyledons</taxon>
        <taxon>Gunneridae</taxon>
        <taxon>Pentapetalae</taxon>
        <taxon>rosids</taxon>
        <taxon>fabids</taxon>
        <taxon>Rosales</taxon>
        <taxon>Rhamnaceae</taxon>
        <taxon>Paliureae</taxon>
        <taxon>Ziziphus</taxon>
    </lineage>
</organism>
<name>A0A978V2J7_ZIZJJ</name>
<evidence type="ECO:0000313" key="2">
    <source>
        <dbReference type="EMBL" id="KAH7521580.1"/>
    </source>
</evidence>
<dbReference type="PANTHER" id="PTHR31973:SF187">
    <property type="entry name" value="MUTATOR TRANSPOSASE MUDRA PROTEIN"/>
    <property type="match status" value="1"/>
</dbReference>
<comment type="caution">
    <text evidence="2">The sequence shown here is derived from an EMBL/GenBank/DDBJ whole genome shotgun (WGS) entry which is preliminary data.</text>
</comment>